<feature type="region of interest" description="Disordered" evidence="1">
    <location>
        <begin position="1"/>
        <end position="56"/>
    </location>
</feature>
<protein>
    <submittedName>
        <fullName evidence="3">Uncharacterized protein</fullName>
    </submittedName>
</protein>
<dbReference type="GeneID" id="90643780"/>
<name>A0ABZ0ND08_CERBT</name>
<evidence type="ECO:0000313" key="3">
    <source>
        <dbReference type="EMBL" id="WPA97417.1"/>
    </source>
</evidence>
<keyword evidence="2" id="KW-0472">Membrane</keyword>
<dbReference type="EMBL" id="CP134184">
    <property type="protein sequence ID" value="WPA97417.1"/>
    <property type="molecule type" value="Genomic_DNA"/>
</dbReference>
<accession>A0ABZ0ND08</accession>
<feature type="compositionally biased region" description="Polar residues" evidence="1">
    <location>
        <begin position="1"/>
        <end position="14"/>
    </location>
</feature>
<sequence>MYKNALPQTPTPQARNLPKPQPAPAPLISASDLPPQPMPPKLTPLPKNLAPPPEDWMSTRFRKQDHVLLYAAPNHTAFFLSSLAIGALLCAGCYSYAEMVLKDPPANSERPKVPYIIKGIGGITVILVAAFGTFILLAPMKMIKSITAIRQPAAHHVPGRIPWDLRVSVKRIMPLAKAKVLEVPLQDFALDRNLPSASGNVGFISHPIKDAEWFTAAYFMGKLEMKQGSALSRFNRSLINIWPGITREVRRMFLRDHMAYVRIKGRGNFKLDVQNCHMLEGGQILHKLVKVDADAKAGTAWRAMLVRILGDKNEK</sequence>
<keyword evidence="2" id="KW-1133">Transmembrane helix</keyword>
<feature type="transmembrane region" description="Helical" evidence="2">
    <location>
        <begin position="67"/>
        <end position="97"/>
    </location>
</feature>
<evidence type="ECO:0000313" key="4">
    <source>
        <dbReference type="Proteomes" id="UP001302367"/>
    </source>
</evidence>
<proteinExistence type="predicted"/>
<feature type="compositionally biased region" description="Pro residues" evidence="1">
    <location>
        <begin position="34"/>
        <end position="54"/>
    </location>
</feature>
<gene>
    <name evidence="3" type="ORF">RHO25_002027</name>
</gene>
<dbReference type="RefSeq" id="XP_065458237.1">
    <property type="nucleotide sequence ID" value="XM_065602165.1"/>
</dbReference>
<keyword evidence="2" id="KW-0812">Transmembrane</keyword>
<evidence type="ECO:0000256" key="2">
    <source>
        <dbReference type="SAM" id="Phobius"/>
    </source>
</evidence>
<feature type="transmembrane region" description="Helical" evidence="2">
    <location>
        <begin position="117"/>
        <end position="138"/>
    </location>
</feature>
<keyword evidence="4" id="KW-1185">Reference proteome</keyword>
<dbReference type="Proteomes" id="UP001302367">
    <property type="component" value="Chromosome 1"/>
</dbReference>
<reference evidence="3 4" key="1">
    <citation type="submission" date="2023-09" db="EMBL/GenBank/DDBJ databases">
        <title>Complete-Gapless Cercospora beticola genome.</title>
        <authorList>
            <person name="Wyatt N.A."/>
            <person name="Spanner R.E."/>
            <person name="Bolton M.D."/>
        </authorList>
    </citation>
    <scope>NUCLEOTIDE SEQUENCE [LARGE SCALE GENOMIC DNA]</scope>
    <source>
        <strain evidence="3">Cb09-40</strain>
    </source>
</reference>
<organism evidence="3 4">
    <name type="scientific">Cercospora beticola</name>
    <name type="common">Sugarbeet leaf spot fungus</name>
    <dbReference type="NCBI Taxonomy" id="122368"/>
    <lineage>
        <taxon>Eukaryota</taxon>
        <taxon>Fungi</taxon>
        <taxon>Dikarya</taxon>
        <taxon>Ascomycota</taxon>
        <taxon>Pezizomycotina</taxon>
        <taxon>Dothideomycetes</taxon>
        <taxon>Dothideomycetidae</taxon>
        <taxon>Mycosphaerellales</taxon>
        <taxon>Mycosphaerellaceae</taxon>
        <taxon>Cercospora</taxon>
    </lineage>
</organism>
<evidence type="ECO:0000256" key="1">
    <source>
        <dbReference type="SAM" id="MobiDB-lite"/>
    </source>
</evidence>